<gene>
    <name evidence="10" type="ORF">AAIG11_15505</name>
</gene>
<dbReference type="RefSeq" id="WP_343187177.1">
    <property type="nucleotide sequence ID" value="NZ_JBCITM010000023.1"/>
</dbReference>
<dbReference type="Gene3D" id="3.90.1860.10">
    <property type="entry name" value="tRNA-splicing ligase RtcB"/>
    <property type="match status" value="1"/>
</dbReference>
<organism evidence="10 11">
    <name type="scientific">Anoxynatronum sibiricum</name>
    <dbReference type="NCBI Taxonomy" id="210623"/>
    <lineage>
        <taxon>Bacteria</taxon>
        <taxon>Bacillati</taxon>
        <taxon>Bacillota</taxon>
        <taxon>Clostridia</taxon>
        <taxon>Eubacteriales</taxon>
        <taxon>Clostridiaceae</taxon>
        <taxon>Anoxynatronum</taxon>
    </lineage>
</organism>
<evidence type="ECO:0000256" key="3">
    <source>
        <dbReference type="ARBA" id="ARBA00022598"/>
    </source>
</evidence>
<dbReference type="SUPFAM" id="SSF103365">
    <property type="entry name" value="Hypothetical protein PH1602"/>
    <property type="match status" value="1"/>
</dbReference>
<keyword evidence="8" id="KW-0464">Manganese</keyword>
<dbReference type="InterPro" id="IPR001233">
    <property type="entry name" value="RtcB"/>
</dbReference>
<accession>A0ABU9VXJ4</accession>
<keyword evidence="7" id="KW-0342">GTP-binding</keyword>
<evidence type="ECO:0000256" key="8">
    <source>
        <dbReference type="ARBA" id="ARBA00023211"/>
    </source>
</evidence>
<protein>
    <recommendedName>
        <fullName evidence="2">3'-phosphate/5'-hydroxy nucleic acid ligase</fullName>
        <ecNumber evidence="2">6.5.1.8</ecNumber>
    </recommendedName>
</protein>
<dbReference type="GO" id="GO:0170057">
    <property type="term" value="F:RNA ligase (GTP) activity"/>
    <property type="evidence" value="ECO:0007669"/>
    <property type="project" value="UniProtKB-EC"/>
</dbReference>
<evidence type="ECO:0000256" key="5">
    <source>
        <dbReference type="ARBA" id="ARBA00022741"/>
    </source>
</evidence>
<dbReference type="PANTHER" id="PTHR43749">
    <property type="entry name" value="RNA-SPLICING LIGASE RTCB"/>
    <property type="match status" value="1"/>
</dbReference>
<keyword evidence="5" id="KW-0547">Nucleotide-binding</keyword>
<evidence type="ECO:0000256" key="4">
    <source>
        <dbReference type="ARBA" id="ARBA00022723"/>
    </source>
</evidence>
<dbReference type="InterPro" id="IPR052915">
    <property type="entry name" value="RtcB-like"/>
</dbReference>
<evidence type="ECO:0000256" key="1">
    <source>
        <dbReference type="ARBA" id="ARBA00001936"/>
    </source>
</evidence>
<dbReference type="Proteomes" id="UP001407405">
    <property type="component" value="Unassembled WGS sequence"/>
</dbReference>
<proteinExistence type="predicted"/>
<keyword evidence="6" id="KW-0692">RNA repair</keyword>
<evidence type="ECO:0000256" key="2">
    <source>
        <dbReference type="ARBA" id="ARBA00012726"/>
    </source>
</evidence>
<comment type="cofactor">
    <cofactor evidence="1">
        <name>Mn(2+)</name>
        <dbReference type="ChEBI" id="CHEBI:29035"/>
    </cofactor>
</comment>
<dbReference type="Pfam" id="PF01139">
    <property type="entry name" value="RtcB"/>
    <property type="match status" value="1"/>
</dbReference>
<comment type="caution">
    <text evidence="10">The sequence shown here is derived from an EMBL/GenBank/DDBJ whole genome shotgun (WGS) entry which is preliminary data.</text>
</comment>
<dbReference type="InterPro" id="IPR036025">
    <property type="entry name" value="RtcB-like_sf"/>
</dbReference>
<evidence type="ECO:0000256" key="6">
    <source>
        <dbReference type="ARBA" id="ARBA00022800"/>
    </source>
</evidence>
<keyword evidence="3 10" id="KW-0436">Ligase</keyword>
<comment type="catalytic activity">
    <reaction evidence="9">
        <text>a 3'-end 3'-phospho-ribonucleotide-RNA + a 5'-end dephospho-ribonucleoside-RNA + GTP = a ribonucleotidyl-ribonucleotide-RNA + GMP + diphosphate</text>
        <dbReference type="Rhea" id="RHEA:68076"/>
        <dbReference type="Rhea" id="RHEA-COMP:10463"/>
        <dbReference type="Rhea" id="RHEA-COMP:13936"/>
        <dbReference type="Rhea" id="RHEA-COMP:17355"/>
        <dbReference type="ChEBI" id="CHEBI:33019"/>
        <dbReference type="ChEBI" id="CHEBI:37565"/>
        <dbReference type="ChEBI" id="CHEBI:58115"/>
        <dbReference type="ChEBI" id="CHEBI:83062"/>
        <dbReference type="ChEBI" id="CHEBI:138284"/>
        <dbReference type="ChEBI" id="CHEBI:173118"/>
        <dbReference type="EC" id="6.5.1.8"/>
    </reaction>
</comment>
<dbReference type="EMBL" id="JBCITM010000023">
    <property type="protein sequence ID" value="MEN1761893.1"/>
    <property type="molecule type" value="Genomic_DNA"/>
</dbReference>
<dbReference type="PANTHER" id="PTHR43749:SF2">
    <property type="entry name" value="RNA-SPLICING LIGASE RTCB"/>
    <property type="match status" value="1"/>
</dbReference>
<evidence type="ECO:0000256" key="7">
    <source>
        <dbReference type="ARBA" id="ARBA00023134"/>
    </source>
</evidence>
<reference evidence="10 11" key="1">
    <citation type="submission" date="2024-04" db="EMBL/GenBank/DDBJ databases">
        <title>Genome sequencing and metabolic network reconstruction of aminoacids and betaine degradation by Anoxynatronum sibiricum.</title>
        <authorList>
            <person name="Detkova E.N."/>
            <person name="Boltjanskaja Y.V."/>
            <person name="Mardanov A.V."/>
            <person name="Kevbrin V."/>
        </authorList>
    </citation>
    <scope>NUCLEOTIDE SEQUENCE [LARGE SCALE GENOMIC DNA]</scope>
    <source>
        <strain evidence="10 11">Z-7981</strain>
    </source>
</reference>
<keyword evidence="4" id="KW-0479">Metal-binding</keyword>
<evidence type="ECO:0000313" key="10">
    <source>
        <dbReference type="EMBL" id="MEN1761893.1"/>
    </source>
</evidence>
<keyword evidence="11" id="KW-1185">Reference proteome</keyword>
<evidence type="ECO:0000313" key="11">
    <source>
        <dbReference type="Proteomes" id="UP001407405"/>
    </source>
</evidence>
<name>A0ABU9VXJ4_9CLOT</name>
<sequence>MFEIMRDIQGNQLPIPIKVWLPDQSELEEGCFQQALNLSRFPFAYHHIALMPDTHQGFGMPIGGILATRDVIIPNAVGVDIGCGVAFAQTDLLWDDVTCQAIHKWVEAIMQVIPQGFSHHKEKMKAQALDDFQRDYPEEKQQSILWKEIERGYYQMGTLGGGNHFIELQADEENRICLMIHSGSRNFGYQIARHFNAIAGRQRRQWQSCVPTAHQLDYLPVDCHEGCSYIRWMELAKAFARESRQQMLQTALQIVAGQRFEEKVIDIFDVHHNDVNQEVHGGTNVWVHRKGAIRANAGEKGLIPGAMGRSSFVVTGKGNVSSFNSCSHGAGRAMSRKDALRRFSKERVMEELAVQQVVLGKQQLADVGEEAPMAYKEIAFVMKQQEDLVIPVRQLKGKVVIKG</sequence>
<evidence type="ECO:0000256" key="9">
    <source>
        <dbReference type="ARBA" id="ARBA00047746"/>
    </source>
</evidence>
<dbReference type="EC" id="6.5.1.8" evidence="2"/>